<keyword evidence="2 4" id="KW-0418">Kinase</keyword>
<accession>A0A2V5K1F5</accession>
<gene>
    <name evidence="4" type="ORF">DLM86_25340</name>
</gene>
<sequence>MKLIGIGDSVVDFYKDQGLMYPGGNALNAAVFAKRSGCEKASYLGIIGRDEPGGHIIESLKREGLDIARIRTVDAPSGVATVSLNAEGDRVFVASNKAKRAQSMLALKINADDLDYIAEYDVIHTSINSDLEHELAKLREKAVSFDFSTRNRWDNDYLHQVCPYLTYAFFSGSDMSRSEIDDLFDFVHKLGVRVVGVTRGANPAVFSEGGKVTEQVPIPTDVVDTMGAGDSLIGAFLRHYHESRDMAYALREATAFASAVCGYHGAFGYGKQAVL</sequence>
<evidence type="ECO:0000313" key="4">
    <source>
        <dbReference type="EMBL" id="PYI51353.1"/>
    </source>
</evidence>
<feature type="domain" description="Carbohydrate kinase PfkB" evidence="3">
    <location>
        <begin position="15"/>
        <end position="266"/>
    </location>
</feature>
<reference evidence="4 5" key="1">
    <citation type="submission" date="2018-05" db="EMBL/GenBank/DDBJ databases">
        <title>Paenibacillus flagellatus sp. nov., isolated from selenium mineral soil.</title>
        <authorList>
            <person name="Dai X."/>
        </authorList>
    </citation>
    <scope>NUCLEOTIDE SEQUENCE [LARGE SCALE GENOMIC DNA]</scope>
    <source>
        <strain evidence="4 5">DXL2</strain>
    </source>
</reference>
<dbReference type="PANTHER" id="PTHR10584">
    <property type="entry name" value="SUGAR KINASE"/>
    <property type="match status" value="1"/>
</dbReference>
<dbReference type="EMBL" id="QJVJ01000013">
    <property type="protein sequence ID" value="PYI51353.1"/>
    <property type="molecule type" value="Genomic_DNA"/>
</dbReference>
<dbReference type="Proteomes" id="UP000247476">
    <property type="component" value="Unassembled WGS sequence"/>
</dbReference>
<dbReference type="Pfam" id="PF00294">
    <property type="entry name" value="PfkB"/>
    <property type="match status" value="1"/>
</dbReference>
<dbReference type="Gene3D" id="3.40.1190.20">
    <property type="match status" value="1"/>
</dbReference>
<evidence type="ECO:0000313" key="5">
    <source>
        <dbReference type="Proteomes" id="UP000247476"/>
    </source>
</evidence>
<protein>
    <submittedName>
        <fullName evidence="4">Fructoselysine kinase</fullName>
    </submittedName>
</protein>
<dbReference type="InterPro" id="IPR002173">
    <property type="entry name" value="Carboh/pur_kinase_PfkB_CS"/>
</dbReference>
<comment type="caution">
    <text evidence="4">The sequence shown here is derived from an EMBL/GenBank/DDBJ whole genome shotgun (WGS) entry which is preliminary data.</text>
</comment>
<dbReference type="AlphaFoldDB" id="A0A2V5K1F5"/>
<dbReference type="SUPFAM" id="SSF53613">
    <property type="entry name" value="Ribokinase-like"/>
    <property type="match status" value="1"/>
</dbReference>
<dbReference type="InterPro" id="IPR029056">
    <property type="entry name" value="Ribokinase-like"/>
</dbReference>
<organism evidence="4 5">
    <name type="scientific">Paenibacillus flagellatus</name>
    <dbReference type="NCBI Taxonomy" id="2211139"/>
    <lineage>
        <taxon>Bacteria</taxon>
        <taxon>Bacillati</taxon>
        <taxon>Bacillota</taxon>
        <taxon>Bacilli</taxon>
        <taxon>Bacillales</taxon>
        <taxon>Paenibacillaceae</taxon>
        <taxon>Paenibacillus</taxon>
    </lineage>
</organism>
<evidence type="ECO:0000256" key="1">
    <source>
        <dbReference type="ARBA" id="ARBA00022679"/>
    </source>
</evidence>
<dbReference type="OrthoDB" id="9775849at2"/>
<dbReference type="GO" id="GO:0016301">
    <property type="term" value="F:kinase activity"/>
    <property type="evidence" value="ECO:0007669"/>
    <property type="project" value="UniProtKB-KW"/>
</dbReference>
<dbReference type="PROSITE" id="PS00584">
    <property type="entry name" value="PFKB_KINASES_2"/>
    <property type="match status" value="1"/>
</dbReference>
<proteinExistence type="predicted"/>
<dbReference type="InterPro" id="IPR011611">
    <property type="entry name" value="PfkB_dom"/>
</dbReference>
<evidence type="ECO:0000256" key="2">
    <source>
        <dbReference type="ARBA" id="ARBA00022777"/>
    </source>
</evidence>
<keyword evidence="1" id="KW-0808">Transferase</keyword>
<name>A0A2V5K1F5_9BACL</name>
<dbReference type="RefSeq" id="WP_110842865.1">
    <property type="nucleotide sequence ID" value="NZ_QJVJ01000013.1"/>
</dbReference>
<dbReference type="PANTHER" id="PTHR10584:SF166">
    <property type="entry name" value="RIBOKINASE"/>
    <property type="match status" value="1"/>
</dbReference>
<evidence type="ECO:0000259" key="3">
    <source>
        <dbReference type="Pfam" id="PF00294"/>
    </source>
</evidence>
<keyword evidence="5" id="KW-1185">Reference proteome</keyword>